<dbReference type="EnsemblPlants" id="AES97583">
    <property type="protein sequence ID" value="AES97583"/>
    <property type="gene ID" value="MTR_5g056390"/>
</dbReference>
<dbReference type="FunFam" id="3.10.129.10:FF:000037">
    <property type="entry name" value="acyl-acyl carrier protein thioesterase ATL3, chloroplastic"/>
    <property type="match status" value="1"/>
</dbReference>
<evidence type="ECO:0000256" key="7">
    <source>
        <dbReference type="ARBA" id="ARBA00023098"/>
    </source>
</evidence>
<keyword evidence="7" id="KW-0443">Lipid metabolism</keyword>
<dbReference type="ExpressionAtlas" id="G7K1I9">
    <property type="expression patterns" value="differential"/>
</dbReference>
<keyword evidence="6" id="KW-0809">Transit peptide</keyword>
<keyword evidence="11" id="KW-1185">Reference proteome</keyword>
<dbReference type="Proteomes" id="UP000265566">
    <property type="component" value="Chromosome 5"/>
</dbReference>
<evidence type="ECO:0000256" key="2">
    <source>
        <dbReference type="ARBA" id="ARBA00005953"/>
    </source>
</evidence>
<evidence type="ECO:0000313" key="8">
    <source>
        <dbReference type="EMBL" id="AES97583.1"/>
    </source>
</evidence>
<keyword evidence="5 9" id="KW-0378">Hydrolase</keyword>
<dbReference type="EMBL" id="PSQE01000005">
    <property type="protein sequence ID" value="RHN55901.1"/>
    <property type="molecule type" value="Genomic_DNA"/>
</dbReference>
<dbReference type="InterPro" id="IPR050563">
    <property type="entry name" value="4-hydroxybenzoyl-CoA_TE"/>
</dbReference>
<evidence type="ECO:0000313" key="10">
    <source>
        <dbReference type="EnsemblPlants" id="AES97583"/>
    </source>
</evidence>
<evidence type="ECO:0000313" key="11">
    <source>
        <dbReference type="Proteomes" id="UP000002051"/>
    </source>
</evidence>
<proteinExistence type="inferred from homology"/>
<dbReference type="Pfam" id="PF13279">
    <property type="entry name" value="4HBT_2"/>
    <property type="match status" value="1"/>
</dbReference>
<dbReference type="PANTHER" id="PTHR31793:SF27">
    <property type="entry name" value="NOVEL THIOESTERASE SUPERFAMILY DOMAIN AND SAPOSIN A-TYPE DOMAIN CONTAINING PROTEIN (0610012H03RIK)"/>
    <property type="match status" value="1"/>
</dbReference>
<evidence type="ECO:0000256" key="4">
    <source>
        <dbReference type="ARBA" id="ARBA00022640"/>
    </source>
</evidence>
<evidence type="ECO:0000256" key="3">
    <source>
        <dbReference type="ARBA" id="ARBA00022528"/>
    </source>
</evidence>
<name>G7K1I9_MEDTR</name>
<evidence type="ECO:0000256" key="6">
    <source>
        <dbReference type="ARBA" id="ARBA00022946"/>
    </source>
</evidence>
<dbReference type="Gramene" id="rna31184">
    <property type="protein sequence ID" value="RHN55901.1"/>
    <property type="gene ID" value="gene31184"/>
</dbReference>
<dbReference type="EC" id="3.1.2.14" evidence="9"/>
<reference evidence="12" key="4">
    <citation type="journal article" date="2018" name="Nat. Plants">
        <title>Whole-genome landscape of Medicago truncatula symbiotic genes.</title>
        <authorList>
            <person name="Pecrix Y."/>
            <person name="Staton S.E."/>
            <person name="Sallet E."/>
            <person name="Lelandais-Briere C."/>
            <person name="Moreau S."/>
            <person name="Carrere S."/>
            <person name="Blein T."/>
            <person name="Jardinaud M.F."/>
            <person name="Latrasse D."/>
            <person name="Zouine M."/>
            <person name="Zahm M."/>
            <person name="Kreplak J."/>
            <person name="Mayjonade B."/>
            <person name="Satge C."/>
            <person name="Perez M."/>
            <person name="Cauet S."/>
            <person name="Marande W."/>
            <person name="Chantry-Darmon C."/>
            <person name="Lopez-Roques C."/>
            <person name="Bouchez O."/>
            <person name="Berard A."/>
            <person name="Debelle F."/>
            <person name="Munos S."/>
            <person name="Bendahmane A."/>
            <person name="Berges H."/>
            <person name="Niebel A."/>
            <person name="Buitink J."/>
            <person name="Frugier F."/>
            <person name="Benhamed M."/>
            <person name="Crespi M."/>
            <person name="Gouzy J."/>
            <person name="Gamas P."/>
        </authorList>
    </citation>
    <scope>NUCLEOTIDE SEQUENCE [LARGE SCALE GENOMIC DNA]</scope>
    <source>
        <strain evidence="12">cv. Jemalong A17</strain>
    </source>
</reference>
<dbReference type="GO" id="GO:0006629">
    <property type="term" value="P:lipid metabolic process"/>
    <property type="evidence" value="ECO:0007669"/>
    <property type="project" value="UniProtKB-KW"/>
</dbReference>
<dbReference type="GO" id="GO:0016297">
    <property type="term" value="F:fatty acyl-[ACP] hydrolase activity"/>
    <property type="evidence" value="ECO:0000318"/>
    <property type="project" value="GO_Central"/>
</dbReference>
<dbReference type="InterPro" id="IPR029069">
    <property type="entry name" value="HotDog_dom_sf"/>
</dbReference>
<reference evidence="8 11" key="1">
    <citation type="journal article" date="2011" name="Nature">
        <title>The Medicago genome provides insight into the evolution of rhizobial symbioses.</title>
        <authorList>
            <person name="Young N.D."/>
            <person name="Debelle F."/>
            <person name="Oldroyd G.E."/>
            <person name="Geurts R."/>
            <person name="Cannon S.B."/>
            <person name="Udvardi M.K."/>
            <person name="Benedito V.A."/>
            <person name="Mayer K.F."/>
            <person name="Gouzy J."/>
            <person name="Schoof H."/>
            <person name="Van de Peer Y."/>
            <person name="Proost S."/>
            <person name="Cook D.R."/>
            <person name="Meyers B.C."/>
            <person name="Spannagl M."/>
            <person name="Cheung F."/>
            <person name="De Mita S."/>
            <person name="Krishnakumar V."/>
            <person name="Gundlach H."/>
            <person name="Zhou S."/>
            <person name="Mudge J."/>
            <person name="Bharti A.K."/>
            <person name="Murray J.D."/>
            <person name="Naoumkina M.A."/>
            <person name="Rosen B."/>
            <person name="Silverstein K.A."/>
            <person name="Tang H."/>
            <person name="Rombauts S."/>
            <person name="Zhao P.X."/>
            <person name="Zhou P."/>
            <person name="Barbe V."/>
            <person name="Bardou P."/>
            <person name="Bechner M."/>
            <person name="Bellec A."/>
            <person name="Berger A."/>
            <person name="Berges H."/>
            <person name="Bidwell S."/>
            <person name="Bisseling T."/>
            <person name="Choisne N."/>
            <person name="Couloux A."/>
            <person name="Denny R."/>
            <person name="Deshpande S."/>
            <person name="Dai X."/>
            <person name="Doyle J.J."/>
            <person name="Dudez A.M."/>
            <person name="Farmer A.D."/>
            <person name="Fouteau S."/>
            <person name="Franken C."/>
            <person name="Gibelin C."/>
            <person name="Gish J."/>
            <person name="Goldstein S."/>
            <person name="Gonzalez A.J."/>
            <person name="Green P.J."/>
            <person name="Hallab A."/>
            <person name="Hartog M."/>
            <person name="Hua A."/>
            <person name="Humphray S.J."/>
            <person name="Jeong D.H."/>
            <person name="Jing Y."/>
            <person name="Jocker A."/>
            <person name="Kenton S.M."/>
            <person name="Kim D.J."/>
            <person name="Klee K."/>
            <person name="Lai H."/>
            <person name="Lang C."/>
            <person name="Lin S."/>
            <person name="Macmil S.L."/>
            <person name="Magdelenat G."/>
            <person name="Matthews L."/>
            <person name="McCorrison J."/>
            <person name="Monaghan E.L."/>
            <person name="Mun J.H."/>
            <person name="Najar F.Z."/>
            <person name="Nicholson C."/>
            <person name="Noirot C."/>
            <person name="O'Bleness M."/>
            <person name="Paule C.R."/>
            <person name="Poulain J."/>
            <person name="Prion F."/>
            <person name="Qin B."/>
            <person name="Qu C."/>
            <person name="Retzel E.F."/>
            <person name="Riddle C."/>
            <person name="Sallet E."/>
            <person name="Samain S."/>
            <person name="Samson N."/>
            <person name="Sanders I."/>
            <person name="Saurat O."/>
            <person name="Scarpelli C."/>
            <person name="Schiex T."/>
            <person name="Segurens B."/>
            <person name="Severin A.J."/>
            <person name="Sherrier D.J."/>
            <person name="Shi R."/>
            <person name="Sims S."/>
            <person name="Singer S.R."/>
            <person name="Sinharoy S."/>
            <person name="Sterck L."/>
            <person name="Viollet A."/>
            <person name="Wang B.B."/>
            <person name="Wang K."/>
            <person name="Wang M."/>
            <person name="Wang X."/>
            <person name="Warfsmann J."/>
            <person name="Weissenbach J."/>
            <person name="White D.D."/>
            <person name="White J.D."/>
            <person name="Wiley G.B."/>
            <person name="Wincker P."/>
            <person name="Xing Y."/>
            <person name="Yang L."/>
            <person name="Yao Z."/>
            <person name="Ying F."/>
            <person name="Zhai J."/>
            <person name="Zhou L."/>
            <person name="Zuber A."/>
            <person name="Denarie J."/>
            <person name="Dixon R.A."/>
            <person name="May G.D."/>
            <person name="Schwartz D.C."/>
            <person name="Rogers J."/>
            <person name="Quetier F."/>
            <person name="Town C.D."/>
            <person name="Roe B.A."/>
        </authorList>
    </citation>
    <scope>NUCLEOTIDE SEQUENCE [LARGE SCALE GENOMIC DNA]</scope>
    <source>
        <strain evidence="8">A17</strain>
        <strain evidence="10 11">cv. Jemalong A17</strain>
    </source>
</reference>
<accession>G7K1I9</accession>
<dbReference type="Proteomes" id="UP000002051">
    <property type="component" value="Chromosome 5"/>
</dbReference>
<gene>
    <name evidence="10" type="primary">11406694</name>
    <name evidence="8" type="ordered locus">MTR_5g056390</name>
    <name evidence="9" type="ORF">MtrunA17_Chr5g0423471</name>
</gene>
<dbReference type="OrthoDB" id="588330at2759"/>
<protein>
    <submittedName>
        <fullName evidence="8">Pollen thioesterase</fullName>
    </submittedName>
    <submittedName>
        <fullName evidence="9">Putative oleoyl-[acyl-carrier-protein] hydrolase</fullName>
        <ecNumber evidence="9">3.1.2.14</ecNumber>
    </submittedName>
</protein>
<dbReference type="GO" id="GO:0009507">
    <property type="term" value="C:chloroplast"/>
    <property type="evidence" value="ECO:0000318"/>
    <property type="project" value="GO_Central"/>
</dbReference>
<keyword evidence="4" id="KW-0934">Plastid</keyword>
<comment type="subcellular location">
    <subcellularLocation>
        <location evidence="1">Plastid</location>
        <location evidence="1">Chloroplast</location>
    </subcellularLocation>
</comment>
<dbReference type="CDD" id="cd00586">
    <property type="entry name" value="4HBT"/>
    <property type="match status" value="1"/>
</dbReference>
<reference evidence="8 11" key="2">
    <citation type="journal article" date="2014" name="BMC Genomics">
        <title>An improved genome release (version Mt4.0) for the model legume Medicago truncatula.</title>
        <authorList>
            <person name="Tang H."/>
            <person name="Krishnakumar V."/>
            <person name="Bidwell S."/>
            <person name="Rosen B."/>
            <person name="Chan A."/>
            <person name="Zhou S."/>
            <person name="Gentzbittel L."/>
            <person name="Childs K.L."/>
            <person name="Yandell M."/>
            <person name="Gundlach H."/>
            <person name="Mayer K.F."/>
            <person name="Schwartz D.C."/>
            <person name="Town C.D."/>
        </authorList>
    </citation>
    <scope>GENOME REANNOTATION</scope>
    <source>
        <strain evidence="10 11">cv. Jemalong A17</strain>
    </source>
</reference>
<dbReference type="SUPFAM" id="SSF54637">
    <property type="entry name" value="Thioesterase/thiol ester dehydrase-isomerase"/>
    <property type="match status" value="1"/>
</dbReference>
<evidence type="ECO:0000313" key="12">
    <source>
        <dbReference type="Proteomes" id="UP000265566"/>
    </source>
</evidence>
<dbReference type="EMBL" id="CM001221">
    <property type="protein sequence ID" value="AES97583.1"/>
    <property type="molecule type" value="Genomic_DNA"/>
</dbReference>
<dbReference type="KEGG" id="mtr:11406694"/>
<evidence type="ECO:0000256" key="5">
    <source>
        <dbReference type="ARBA" id="ARBA00022801"/>
    </source>
</evidence>
<dbReference type="eggNOG" id="ENOG502RYRP">
    <property type="taxonomic scope" value="Eukaryota"/>
</dbReference>
<evidence type="ECO:0000313" key="9">
    <source>
        <dbReference type="EMBL" id="RHN55901.1"/>
    </source>
</evidence>
<reference evidence="9" key="5">
    <citation type="journal article" date="2018" name="Nat. Plants">
        <title>Whole-genome landscape of Medicago truncatula symbiotic genes.</title>
        <authorList>
            <person name="Pecrix Y."/>
            <person name="Gamas P."/>
            <person name="Carrere S."/>
        </authorList>
    </citation>
    <scope>NUCLEOTIDE SEQUENCE</scope>
    <source>
        <tissue evidence="9">Leaves</tissue>
    </source>
</reference>
<reference evidence="10" key="3">
    <citation type="submission" date="2015-04" db="UniProtKB">
        <authorList>
            <consortium name="EnsemblPlants"/>
        </authorList>
    </citation>
    <scope>IDENTIFICATION</scope>
    <source>
        <strain evidence="10">cv. Jemalong A17</strain>
    </source>
</reference>
<dbReference type="Gene3D" id="3.10.129.10">
    <property type="entry name" value="Hotdog Thioesterase"/>
    <property type="match status" value="1"/>
</dbReference>
<dbReference type="OMA" id="IHASMAA"/>
<dbReference type="SMR" id="G7K1I9"/>
<comment type="similarity">
    <text evidence="2">Belongs to the 4-hydroxybenzoyl-CoA thioesterase family.</text>
</comment>
<sequence>MLHPFSFRCSNHASTTPFPSLLLLNTTSFHLAGKSPTFPFLRRPFNPPALRSVHHVRAVSSLPLFDFSGGKGMSGFCDVELKVRDYELDQFGVVNNSVYAGYCQHGRHEFLESIGINCDAVARCGDALALSELSFKFLAPLRSGDRFVVKVRVSGSSAARIYFDHFIYKLPNQEPILEAKATAVWLDKNYRPIRIPADIKSKFVKFIRNEDS</sequence>
<organism evidence="8 11">
    <name type="scientific">Medicago truncatula</name>
    <name type="common">Barrel medic</name>
    <name type="synonym">Medicago tribuloides</name>
    <dbReference type="NCBI Taxonomy" id="3880"/>
    <lineage>
        <taxon>Eukaryota</taxon>
        <taxon>Viridiplantae</taxon>
        <taxon>Streptophyta</taxon>
        <taxon>Embryophyta</taxon>
        <taxon>Tracheophyta</taxon>
        <taxon>Spermatophyta</taxon>
        <taxon>Magnoliopsida</taxon>
        <taxon>eudicotyledons</taxon>
        <taxon>Gunneridae</taxon>
        <taxon>Pentapetalae</taxon>
        <taxon>rosids</taxon>
        <taxon>fabids</taxon>
        <taxon>Fabales</taxon>
        <taxon>Fabaceae</taxon>
        <taxon>Papilionoideae</taxon>
        <taxon>50 kb inversion clade</taxon>
        <taxon>NPAAA clade</taxon>
        <taxon>Hologalegina</taxon>
        <taxon>IRL clade</taxon>
        <taxon>Trifolieae</taxon>
        <taxon>Medicago</taxon>
    </lineage>
</organism>
<dbReference type="HOGENOM" id="CLU_101141_1_2_1"/>
<evidence type="ECO:0000256" key="1">
    <source>
        <dbReference type="ARBA" id="ARBA00004229"/>
    </source>
</evidence>
<keyword evidence="3" id="KW-0150">Chloroplast</keyword>
<dbReference type="AlphaFoldDB" id="G7K1I9"/>
<dbReference type="PANTHER" id="PTHR31793">
    <property type="entry name" value="4-HYDROXYBENZOYL-COA THIOESTERASE FAMILY MEMBER"/>
    <property type="match status" value="1"/>
</dbReference>
<dbReference type="PaxDb" id="3880-AES97583"/>